<sequence length="142" mass="15691">MQLNDLHGSSDKLKPMASSSLRSNAFKSSCKLKEPLIQSIQSLLKPTTMNAVPQHLAAGSESCSFSQISKMNDLYYRRSLKMLGTSLIVKKPIPAKLSATTKLFLIEFENHAPFLQFANISDKSTGKFQPMSRGIMVLNQPS</sequence>
<comment type="caution">
    <text evidence="1">The sequence shown here is derived from an EMBL/GenBank/DDBJ whole genome shotgun (WGS) entry which is preliminary data.</text>
</comment>
<accession>A0A5B0N9R7</accession>
<proteinExistence type="predicted"/>
<dbReference type="EMBL" id="VSWC01000106">
    <property type="protein sequence ID" value="KAA1085333.1"/>
    <property type="molecule type" value="Genomic_DNA"/>
</dbReference>
<organism evidence="1 2">
    <name type="scientific">Puccinia graminis f. sp. tritici</name>
    <dbReference type="NCBI Taxonomy" id="56615"/>
    <lineage>
        <taxon>Eukaryota</taxon>
        <taxon>Fungi</taxon>
        <taxon>Dikarya</taxon>
        <taxon>Basidiomycota</taxon>
        <taxon>Pucciniomycotina</taxon>
        <taxon>Pucciniomycetes</taxon>
        <taxon>Pucciniales</taxon>
        <taxon>Pucciniaceae</taxon>
        <taxon>Puccinia</taxon>
    </lineage>
</organism>
<protein>
    <submittedName>
        <fullName evidence="1">Uncharacterized protein</fullName>
    </submittedName>
</protein>
<evidence type="ECO:0000313" key="2">
    <source>
        <dbReference type="Proteomes" id="UP000324748"/>
    </source>
</evidence>
<evidence type="ECO:0000313" key="1">
    <source>
        <dbReference type="EMBL" id="KAA1085333.1"/>
    </source>
</evidence>
<dbReference type="Proteomes" id="UP000324748">
    <property type="component" value="Unassembled WGS sequence"/>
</dbReference>
<dbReference type="AlphaFoldDB" id="A0A5B0N9R7"/>
<reference evidence="1 2" key="1">
    <citation type="submission" date="2019-05" db="EMBL/GenBank/DDBJ databases">
        <title>Emergence of the Ug99 lineage of the wheat stem rust pathogen through somatic hybridization.</title>
        <authorList>
            <person name="Li F."/>
            <person name="Upadhyaya N.M."/>
            <person name="Sperschneider J."/>
            <person name="Matny O."/>
            <person name="Nguyen-Phuc H."/>
            <person name="Mago R."/>
            <person name="Raley C."/>
            <person name="Miller M.E."/>
            <person name="Silverstein K.A.T."/>
            <person name="Henningsen E."/>
            <person name="Hirsch C.D."/>
            <person name="Visser B."/>
            <person name="Pretorius Z.A."/>
            <person name="Steffenson B.J."/>
            <person name="Schwessinger B."/>
            <person name="Dodds P.N."/>
            <person name="Figueroa M."/>
        </authorList>
    </citation>
    <scope>NUCLEOTIDE SEQUENCE [LARGE SCALE GENOMIC DNA]</scope>
    <source>
        <strain evidence="1">21-0</strain>
    </source>
</reference>
<gene>
    <name evidence="1" type="ORF">PGT21_003472</name>
</gene>
<keyword evidence="2" id="KW-1185">Reference proteome</keyword>
<name>A0A5B0N9R7_PUCGR</name>